<sequence>MPAHSSLLRATLISASLMLAPLPSLAAPEPAETADAPSLVGPERPPLDATSEPPPASDSDSDEPEPTPAAEPEVPLPSVDPSADAEPGIEFAVPLEAEPESVAKPEPERRPTFPDPGIAPTDGASILTLSVTTIALTLGGLSAGLVVGLNRQTPLEWLLPTTIVPTVGLLAFSGGGLYLGIQRARAYRRWEIGYRVIGKPQGGGLMIGGAFGLLAAIGFIPSGAFAFQSGQVELGATLIAIGSAAAVATPIMYGVGLRRQREHQRTGGWKRKPVPPLPPGVSGARLQLTPIVAPLPGGLSLGAAGRF</sequence>
<feature type="chain" id="PRO_5015567104" evidence="3">
    <location>
        <begin position="27"/>
        <end position="307"/>
    </location>
</feature>
<feature type="region of interest" description="Disordered" evidence="1">
    <location>
        <begin position="28"/>
        <end position="119"/>
    </location>
</feature>
<evidence type="ECO:0000256" key="2">
    <source>
        <dbReference type="SAM" id="Phobius"/>
    </source>
</evidence>
<accession>A0A2S9XDX7</accession>
<feature type="transmembrane region" description="Helical" evidence="2">
    <location>
        <begin position="234"/>
        <end position="255"/>
    </location>
</feature>
<keyword evidence="2" id="KW-0812">Transmembrane</keyword>
<feature type="compositionally biased region" description="Low complexity" evidence="1">
    <location>
        <begin position="28"/>
        <end position="37"/>
    </location>
</feature>
<dbReference type="Proteomes" id="UP000237968">
    <property type="component" value="Unassembled WGS sequence"/>
</dbReference>
<evidence type="ECO:0000313" key="4">
    <source>
        <dbReference type="EMBL" id="PRP90891.1"/>
    </source>
</evidence>
<keyword evidence="3" id="KW-0732">Signal</keyword>
<dbReference type="EMBL" id="PVNK01000263">
    <property type="protein sequence ID" value="PRP90891.1"/>
    <property type="molecule type" value="Genomic_DNA"/>
</dbReference>
<reference evidence="4 5" key="1">
    <citation type="submission" date="2018-03" db="EMBL/GenBank/DDBJ databases">
        <title>Draft Genome Sequences of the Obligatory Marine Myxobacteria Enhygromyxa salina SWB005.</title>
        <authorList>
            <person name="Poehlein A."/>
            <person name="Moghaddam J.A."/>
            <person name="Harms H."/>
            <person name="Alanjari M."/>
            <person name="Koenig G.M."/>
            <person name="Daniel R."/>
            <person name="Schaeberle T.F."/>
        </authorList>
    </citation>
    <scope>NUCLEOTIDE SEQUENCE [LARGE SCALE GENOMIC DNA]</scope>
    <source>
        <strain evidence="4 5">SWB005</strain>
    </source>
</reference>
<evidence type="ECO:0000256" key="3">
    <source>
        <dbReference type="SAM" id="SignalP"/>
    </source>
</evidence>
<feature type="transmembrane region" description="Helical" evidence="2">
    <location>
        <begin position="202"/>
        <end position="228"/>
    </location>
</feature>
<feature type="compositionally biased region" description="Low complexity" evidence="1">
    <location>
        <begin position="68"/>
        <end position="77"/>
    </location>
</feature>
<gene>
    <name evidence="4" type="ORF">ENSA5_59660</name>
</gene>
<feature type="compositionally biased region" description="Basic and acidic residues" evidence="1">
    <location>
        <begin position="101"/>
        <end position="112"/>
    </location>
</feature>
<organism evidence="4 5">
    <name type="scientific">Enhygromyxa salina</name>
    <dbReference type="NCBI Taxonomy" id="215803"/>
    <lineage>
        <taxon>Bacteria</taxon>
        <taxon>Pseudomonadati</taxon>
        <taxon>Myxococcota</taxon>
        <taxon>Polyangia</taxon>
        <taxon>Nannocystales</taxon>
        <taxon>Nannocystaceae</taxon>
        <taxon>Enhygromyxa</taxon>
    </lineage>
</organism>
<keyword evidence="2" id="KW-1133">Transmembrane helix</keyword>
<name>A0A2S9XDX7_9BACT</name>
<feature type="transmembrane region" description="Helical" evidence="2">
    <location>
        <begin position="157"/>
        <end position="181"/>
    </location>
</feature>
<keyword evidence="2" id="KW-0472">Membrane</keyword>
<feature type="signal peptide" evidence="3">
    <location>
        <begin position="1"/>
        <end position="26"/>
    </location>
</feature>
<evidence type="ECO:0000256" key="1">
    <source>
        <dbReference type="SAM" id="MobiDB-lite"/>
    </source>
</evidence>
<protein>
    <submittedName>
        <fullName evidence="4">Uncharacterized protein</fullName>
    </submittedName>
</protein>
<evidence type="ECO:0000313" key="5">
    <source>
        <dbReference type="Proteomes" id="UP000237968"/>
    </source>
</evidence>
<comment type="caution">
    <text evidence="4">The sequence shown here is derived from an EMBL/GenBank/DDBJ whole genome shotgun (WGS) entry which is preliminary data.</text>
</comment>
<dbReference type="AlphaFoldDB" id="A0A2S9XDX7"/>
<proteinExistence type="predicted"/>
<keyword evidence="5" id="KW-1185">Reference proteome</keyword>
<dbReference type="RefSeq" id="WP_181198304.1">
    <property type="nucleotide sequence ID" value="NZ_PVNK01000263.1"/>
</dbReference>